<dbReference type="SUPFAM" id="SSF51735">
    <property type="entry name" value="NAD(P)-binding Rossmann-fold domains"/>
    <property type="match status" value="1"/>
</dbReference>
<dbReference type="GO" id="GO:0051287">
    <property type="term" value="F:NAD binding"/>
    <property type="evidence" value="ECO:0007669"/>
    <property type="project" value="InterPro"/>
</dbReference>
<accession>A0A0C3E5R8</accession>
<dbReference type="InterPro" id="IPR006140">
    <property type="entry name" value="D-isomer_DH_NAD-bd"/>
</dbReference>
<protein>
    <submittedName>
        <fullName evidence="7">Glycerate dehydrogenase</fullName>
        <ecNumber evidence="7">1.1.1.29</ecNumber>
    </submittedName>
</protein>
<evidence type="ECO:0000313" key="8">
    <source>
        <dbReference type="Proteomes" id="UP000031977"/>
    </source>
</evidence>
<evidence type="ECO:0000256" key="1">
    <source>
        <dbReference type="ARBA" id="ARBA00005854"/>
    </source>
</evidence>
<dbReference type="InterPro" id="IPR036291">
    <property type="entry name" value="NAD(P)-bd_dom_sf"/>
</dbReference>
<dbReference type="PROSITE" id="PS00671">
    <property type="entry name" value="D_2_HYDROXYACID_DH_3"/>
    <property type="match status" value="1"/>
</dbReference>
<dbReference type="PANTHER" id="PTHR43761">
    <property type="entry name" value="D-ISOMER SPECIFIC 2-HYDROXYACID DEHYDROGENASE FAMILY PROTEIN (AFU_ORTHOLOGUE AFUA_1G13630)"/>
    <property type="match status" value="1"/>
</dbReference>
<gene>
    <name evidence="7" type="ORF">SU60_17705</name>
</gene>
<dbReference type="Pfam" id="PF02826">
    <property type="entry name" value="2-Hacid_dh_C"/>
    <property type="match status" value="1"/>
</dbReference>
<proteinExistence type="inferred from homology"/>
<organism evidence="7 8">
    <name type="scientific">Vibrio mytili</name>
    <dbReference type="NCBI Taxonomy" id="50718"/>
    <lineage>
        <taxon>Bacteria</taxon>
        <taxon>Pseudomonadati</taxon>
        <taxon>Pseudomonadota</taxon>
        <taxon>Gammaproteobacteria</taxon>
        <taxon>Vibrionales</taxon>
        <taxon>Vibrionaceae</taxon>
        <taxon>Vibrio</taxon>
    </lineage>
</organism>
<evidence type="ECO:0000256" key="2">
    <source>
        <dbReference type="ARBA" id="ARBA00023002"/>
    </source>
</evidence>
<dbReference type="InterPro" id="IPR050418">
    <property type="entry name" value="D-iso_2-hydroxyacid_DH_PdxB"/>
</dbReference>
<dbReference type="PANTHER" id="PTHR43761:SF1">
    <property type="entry name" value="D-ISOMER SPECIFIC 2-HYDROXYACID DEHYDROGENASE CATALYTIC DOMAIN-CONTAINING PROTEIN-RELATED"/>
    <property type="match status" value="1"/>
</dbReference>
<feature type="domain" description="D-isomer specific 2-hydroxyacid dehydrogenase catalytic" evidence="5">
    <location>
        <begin position="29"/>
        <end position="320"/>
    </location>
</feature>
<dbReference type="STRING" id="50718.SU60_17705"/>
<dbReference type="InterPro" id="IPR006139">
    <property type="entry name" value="D-isomer_2_OHA_DH_cat_dom"/>
</dbReference>
<dbReference type="AlphaFoldDB" id="A0A0C3E5R8"/>
<dbReference type="GO" id="GO:0047545">
    <property type="term" value="F:(S)-2-hydroxyglutarate dehydrogenase activity"/>
    <property type="evidence" value="ECO:0007669"/>
    <property type="project" value="UniProtKB-ARBA"/>
</dbReference>
<evidence type="ECO:0000256" key="4">
    <source>
        <dbReference type="RuleBase" id="RU003719"/>
    </source>
</evidence>
<dbReference type="InterPro" id="IPR029753">
    <property type="entry name" value="D-isomer_DH_CS"/>
</dbReference>
<dbReference type="Proteomes" id="UP000031977">
    <property type="component" value="Unassembled WGS sequence"/>
</dbReference>
<dbReference type="EC" id="1.1.1.29" evidence="7"/>
<dbReference type="Pfam" id="PF00389">
    <property type="entry name" value="2-Hacid_dh"/>
    <property type="match status" value="1"/>
</dbReference>
<dbReference type="CDD" id="cd12162">
    <property type="entry name" value="2-Hacid_dh_4"/>
    <property type="match status" value="1"/>
</dbReference>
<keyword evidence="2 4" id="KW-0560">Oxidoreductase</keyword>
<dbReference type="GO" id="GO:0008465">
    <property type="term" value="F:hydroxypyruvate reductase (NADH) activity"/>
    <property type="evidence" value="ECO:0007669"/>
    <property type="project" value="UniProtKB-EC"/>
</dbReference>
<evidence type="ECO:0000259" key="5">
    <source>
        <dbReference type="Pfam" id="PF00389"/>
    </source>
</evidence>
<comment type="similarity">
    <text evidence="1 4">Belongs to the D-isomer specific 2-hydroxyacid dehydrogenase family.</text>
</comment>
<dbReference type="OrthoDB" id="9805416at2"/>
<evidence type="ECO:0000259" key="6">
    <source>
        <dbReference type="Pfam" id="PF02826"/>
    </source>
</evidence>
<keyword evidence="3" id="KW-0520">NAD</keyword>
<evidence type="ECO:0000256" key="3">
    <source>
        <dbReference type="ARBA" id="ARBA00023027"/>
    </source>
</evidence>
<dbReference type="Gene3D" id="3.40.50.720">
    <property type="entry name" value="NAD(P)-binding Rossmann-like Domain"/>
    <property type="match status" value="2"/>
</dbReference>
<name>A0A0C3E5R8_9VIBR</name>
<sequence>MSLPNVVFLDRATIPEHIQVPRPSFEHHWIEYDLTSPEQVVERLLEADIVITNKAVIDQHVLEQLPKLRMIAVAATGFNNVDVDYCANHNIAVANVQGYATRSVPEHVIAMLFALRRNLFGYHQDIAAGEWQRNKQFCFFTHPIGDIGGSTLGIIGSGALGQATAQLAKALGMQVLFAERKGASECRENYVPFYEVLKRSDAITLHCPLNEHTRNAIGETEFQMMKATAILINTGRGGLVNEQATIDALKSGTIAGAGFDVFTQEPADESNPLIANMNLPNLLLTPHVAWGSDSSIQNLANILIENINAFERGEALNRLV</sequence>
<keyword evidence="8" id="KW-1185">Reference proteome</keyword>
<dbReference type="RefSeq" id="WP_041156696.1">
    <property type="nucleotide sequence ID" value="NZ_CBCRVP010000028.1"/>
</dbReference>
<reference evidence="7 8" key="1">
    <citation type="submission" date="2015-01" db="EMBL/GenBank/DDBJ databases">
        <title>Draft genome of Vibrio mytili type strain CAIM 528.</title>
        <authorList>
            <person name="Gonzalez-Castillo A."/>
            <person name="Gomez-Gil B."/>
            <person name="Enciso-Ibarra J."/>
        </authorList>
    </citation>
    <scope>NUCLEOTIDE SEQUENCE [LARGE SCALE GENOMIC DNA]</scope>
    <source>
        <strain evidence="7 8">CAIM 528</strain>
    </source>
</reference>
<dbReference type="FunFam" id="3.40.50.720:FF:000041">
    <property type="entry name" value="D-3-phosphoglycerate dehydrogenase"/>
    <property type="match status" value="1"/>
</dbReference>
<dbReference type="GO" id="GO:0006564">
    <property type="term" value="P:L-serine biosynthetic process"/>
    <property type="evidence" value="ECO:0007669"/>
    <property type="project" value="UniProtKB-ARBA"/>
</dbReference>
<dbReference type="EMBL" id="JXOK01000071">
    <property type="protein sequence ID" value="KIN09723.1"/>
    <property type="molecule type" value="Genomic_DNA"/>
</dbReference>
<feature type="domain" description="D-isomer specific 2-hydroxyacid dehydrogenase NAD-binding" evidence="6">
    <location>
        <begin position="109"/>
        <end position="289"/>
    </location>
</feature>
<comment type="caution">
    <text evidence="7">The sequence shown here is derived from an EMBL/GenBank/DDBJ whole genome shotgun (WGS) entry which is preliminary data.</text>
</comment>
<dbReference type="GO" id="GO:0004617">
    <property type="term" value="F:phosphoglycerate dehydrogenase activity"/>
    <property type="evidence" value="ECO:0007669"/>
    <property type="project" value="UniProtKB-ARBA"/>
</dbReference>
<dbReference type="SUPFAM" id="SSF52283">
    <property type="entry name" value="Formate/glycerate dehydrogenase catalytic domain-like"/>
    <property type="match status" value="1"/>
</dbReference>
<evidence type="ECO:0000313" key="7">
    <source>
        <dbReference type="EMBL" id="KIN09723.1"/>
    </source>
</evidence>